<dbReference type="AlphaFoldDB" id="A0A8X6QDU4"/>
<accession>A0A8X6QDU4</accession>
<keyword evidence="3" id="KW-1185">Reference proteome</keyword>
<reference evidence="2" key="1">
    <citation type="submission" date="2020-08" db="EMBL/GenBank/DDBJ databases">
        <title>Multicomponent nature underlies the extraordinary mechanical properties of spider dragline silk.</title>
        <authorList>
            <person name="Kono N."/>
            <person name="Nakamura H."/>
            <person name="Mori M."/>
            <person name="Yoshida Y."/>
            <person name="Ohtoshi R."/>
            <person name="Malay A.D."/>
            <person name="Moran D.A.P."/>
            <person name="Tomita M."/>
            <person name="Numata K."/>
            <person name="Arakawa K."/>
        </authorList>
    </citation>
    <scope>NUCLEOTIDE SEQUENCE</scope>
</reference>
<dbReference type="Proteomes" id="UP000887013">
    <property type="component" value="Unassembled WGS sequence"/>
</dbReference>
<proteinExistence type="predicted"/>
<protein>
    <submittedName>
        <fullName evidence="2">Uncharacterized protein</fullName>
    </submittedName>
</protein>
<evidence type="ECO:0000313" key="3">
    <source>
        <dbReference type="Proteomes" id="UP000887013"/>
    </source>
</evidence>
<feature type="compositionally biased region" description="Basic and acidic residues" evidence="1">
    <location>
        <begin position="106"/>
        <end position="147"/>
    </location>
</feature>
<feature type="compositionally biased region" description="Basic and acidic residues" evidence="1">
    <location>
        <begin position="55"/>
        <end position="98"/>
    </location>
</feature>
<evidence type="ECO:0000313" key="2">
    <source>
        <dbReference type="EMBL" id="GFU19822.1"/>
    </source>
</evidence>
<comment type="caution">
    <text evidence="2">The sequence shown here is derived from an EMBL/GenBank/DDBJ whole genome shotgun (WGS) entry which is preliminary data.</text>
</comment>
<evidence type="ECO:0000256" key="1">
    <source>
        <dbReference type="SAM" id="MobiDB-lite"/>
    </source>
</evidence>
<name>A0A8X6QDU4_NEPPI</name>
<feature type="region of interest" description="Disordered" evidence="1">
    <location>
        <begin position="49"/>
        <end position="147"/>
    </location>
</feature>
<organism evidence="2 3">
    <name type="scientific">Nephila pilipes</name>
    <name type="common">Giant wood spider</name>
    <name type="synonym">Nephila maculata</name>
    <dbReference type="NCBI Taxonomy" id="299642"/>
    <lineage>
        <taxon>Eukaryota</taxon>
        <taxon>Metazoa</taxon>
        <taxon>Ecdysozoa</taxon>
        <taxon>Arthropoda</taxon>
        <taxon>Chelicerata</taxon>
        <taxon>Arachnida</taxon>
        <taxon>Araneae</taxon>
        <taxon>Araneomorphae</taxon>
        <taxon>Entelegynae</taxon>
        <taxon>Araneoidea</taxon>
        <taxon>Nephilidae</taxon>
        <taxon>Nephila</taxon>
    </lineage>
</organism>
<gene>
    <name evidence="2" type="ORF">NPIL_629771</name>
</gene>
<sequence length="173" mass="18418">MKIVSSQLRNQDLINGAVVETDNQINKINFLLICTTDEQKVSIPLRFNHSSLSGDVHDDVRDGDHGGVRGDDDAHDGGHGGVRGDDDVHDGGHGGGDAHDDDGDHDDGGGDVRDDGDVRGGDHDGGHGGDDGRGGDHDDGRGDDDVVLLHHREAVLESKYIRQSGKQQRIPED</sequence>
<dbReference type="EMBL" id="BMAW01080480">
    <property type="protein sequence ID" value="GFU19822.1"/>
    <property type="molecule type" value="Genomic_DNA"/>
</dbReference>